<reference evidence="4" key="2">
    <citation type="submission" date="2017-06" db="EMBL/GenBank/DDBJ databases">
        <title>WGS assembly of Brachypodium distachyon.</title>
        <authorList>
            <consortium name="The International Brachypodium Initiative"/>
            <person name="Lucas S."/>
            <person name="Harmon-Smith M."/>
            <person name="Lail K."/>
            <person name="Tice H."/>
            <person name="Grimwood J."/>
            <person name="Bruce D."/>
            <person name="Barry K."/>
            <person name="Shu S."/>
            <person name="Lindquist E."/>
            <person name="Wang M."/>
            <person name="Pitluck S."/>
            <person name="Vogel J.P."/>
            <person name="Garvin D.F."/>
            <person name="Mockler T.C."/>
            <person name="Schmutz J."/>
            <person name="Rokhsar D."/>
            <person name="Bevan M.W."/>
        </authorList>
    </citation>
    <scope>NUCLEOTIDE SEQUENCE</scope>
    <source>
        <strain evidence="4">Bd21</strain>
    </source>
</reference>
<evidence type="ECO:0000256" key="1">
    <source>
        <dbReference type="SAM" id="Coils"/>
    </source>
</evidence>
<dbReference type="InterPro" id="IPR045177">
    <property type="entry name" value="FDM1-5/IDN2"/>
</dbReference>
<dbReference type="PANTHER" id="PTHR21596">
    <property type="entry name" value="RIBONUCLEASE P SUBUNIT P38"/>
    <property type="match status" value="1"/>
</dbReference>
<dbReference type="RefSeq" id="XP_010232389.1">
    <property type="nucleotide sequence ID" value="XM_010234087.3"/>
</dbReference>
<feature type="coiled-coil region" evidence="1">
    <location>
        <begin position="60"/>
        <end position="90"/>
    </location>
</feature>
<keyword evidence="1" id="KW-0175">Coiled coil</keyword>
<dbReference type="GeneID" id="100835015"/>
<reference evidence="5" key="3">
    <citation type="submission" date="2018-08" db="UniProtKB">
        <authorList>
            <consortium name="EnsemblPlants"/>
        </authorList>
    </citation>
    <scope>IDENTIFICATION</scope>
    <source>
        <strain evidence="5">cv. Bd21</strain>
    </source>
</reference>
<keyword evidence="6" id="KW-1185">Reference proteome</keyword>
<dbReference type="EMBL" id="CM000881">
    <property type="protein sequence ID" value="KQK09936.1"/>
    <property type="molecule type" value="Genomic_DNA"/>
</dbReference>
<dbReference type="RefSeq" id="XP_014754738.1">
    <property type="nucleotide sequence ID" value="XM_014899252.2"/>
</dbReference>
<dbReference type="Gramene" id="KQK09935">
    <property type="protein sequence ID" value="KQK09935"/>
    <property type="gene ID" value="BRADI_2g51040v3"/>
</dbReference>
<dbReference type="ExpressionAtlas" id="I1HS09">
    <property type="expression patterns" value="baseline and differential"/>
</dbReference>
<accession>I1HS09</accession>
<dbReference type="Gramene" id="KQK09937">
    <property type="protein sequence ID" value="KQK09937"/>
    <property type="gene ID" value="BRADI_2g51040v3"/>
</dbReference>
<proteinExistence type="predicted"/>
<dbReference type="EnsemblPlants" id="KQK09937">
    <property type="protein sequence ID" value="KQK09937"/>
    <property type="gene ID" value="BRADI_2g51040v3"/>
</dbReference>
<reference evidence="4 5" key="1">
    <citation type="journal article" date="2010" name="Nature">
        <title>Genome sequencing and analysis of the model grass Brachypodium distachyon.</title>
        <authorList>
            <consortium name="International Brachypodium Initiative"/>
        </authorList>
    </citation>
    <scope>NUCLEOTIDE SEQUENCE [LARGE SCALE GENOMIC DNA]</scope>
    <source>
        <strain evidence="4">Bd21</strain>
        <strain evidence="5">cv. Bd21</strain>
    </source>
</reference>
<evidence type="ECO:0000313" key="5">
    <source>
        <dbReference type="EnsemblPlants" id="KQK09935"/>
    </source>
</evidence>
<dbReference type="PANTHER" id="PTHR21596:SF47">
    <property type="entry name" value="FACTOR OF DNA METHYLATION 1-5_IDN2 DOMAIN-CONTAINING PROTEIN"/>
    <property type="match status" value="1"/>
</dbReference>
<dbReference type="EMBL" id="CM000881">
    <property type="protein sequence ID" value="KQK09937.1"/>
    <property type="molecule type" value="Genomic_DNA"/>
</dbReference>
<dbReference type="eggNOG" id="ENOG502QRE8">
    <property type="taxonomic scope" value="Eukaryota"/>
</dbReference>
<feature type="region of interest" description="Disordered" evidence="2">
    <location>
        <begin position="301"/>
        <end position="321"/>
    </location>
</feature>
<feature type="compositionally biased region" description="Basic residues" evidence="2">
    <location>
        <begin position="310"/>
        <end position="321"/>
    </location>
</feature>
<dbReference type="EnsemblPlants" id="KQK09936">
    <property type="protein sequence ID" value="KQK09936"/>
    <property type="gene ID" value="BRADI_2g51040v3"/>
</dbReference>
<evidence type="ECO:0000313" key="6">
    <source>
        <dbReference type="Proteomes" id="UP000008810"/>
    </source>
</evidence>
<dbReference type="InterPro" id="IPR005379">
    <property type="entry name" value="FDM1-5/IDN2_XH"/>
</dbReference>
<dbReference type="AlphaFoldDB" id="I1HS09"/>
<protein>
    <recommendedName>
        <fullName evidence="3">Factor of DNA methylation 1-5/IDN2 domain-containing protein</fullName>
    </recommendedName>
</protein>
<evidence type="ECO:0000259" key="3">
    <source>
        <dbReference type="Pfam" id="PF03469"/>
    </source>
</evidence>
<dbReference type="KEGG" id="bdi:100835015"/>
<gene>
    <name evidence="5" type="primary">LOC100835015</name>
    <name evidence="4" type="ORF">BRADI_2g51040v3</name>
</gene>
<evidence type="ECO:0000256" key="2">
    <source>
        <dbReference type="SAM" id="MobiDB-lite"/>
    </source>
</evidence>
<dbReference type="Proteomes" id="UP000008810">
    <property type="component" value="Chromosome 2"/>
</dbReference>
<dbReference type="OMA" id="WNVKEER"/>
<dbReference type="Pfam" id="PF03469">
    <property type="entry name" value="XH"/>
    <property type="match status" value="1"/>
</dbReference>
<dbReference type="STRING" id="15368.I1HS09"/>
<name>I1HS09_BRADI</name>
<evidence type="ECO:0000313" key="4">
    <source>
        <dbReference type="EMBL" id="KQK09935.1"/>
    </source>
</evidence>
<dbReference type="EMBL" id="CM000881">
    <property type="protein sequence ID" value="KQK09935.1"/>
    <property type="molecule type" value="Genomic_DNA"/>
</dbReference>
<sequence length="321" mass="36175">MAETRDIVNLPTRLVVLESAVCSKMNFHKNAFHDYVDIQNAVQSVIEEMGKIQQEHDASIAAKEELAKKIEEQAAEIASLKKKLKESEASDTMQPQGTVQTRSIQKEARQFEGHAGEVAEAQEIMEDMFGMNNVEQGLRTELGDARKEIMDIQSKLIKGFLDMSGAGRQNITIKYMGQLNERPFLLACLEKLPRREAEVEASRLCRFWQAQLMNPEWNPFKTDTVGCFSEETMDDDDEMLQGLRAAWGEEVYEALVNGFLELRDCGRLSDRAIVPVLWNVKEERKAALSEAVEYVCSQAKSLSEANGRASHGKRGRRGGRT</sequence>
<feature type="domain" description="Factor of DNA methylation 1-5/IDN2" evidence="3">
    <location>
        <begin position="174"/>
        <end position="302"/>
    </location>
</feature>
<dbReference type="OrthoDB" id="1892195at2759"/>
<organism evidence="5">
    <name type="scientific">Brachypodium distachyon</name>
    <name type="common">Purple false brome</name>
    <name type="synonym">Trachynia distachya</name>
    <dbReference type="NCBI Taxonomy" id="15368"/>
    <lineage>
        <taxon>Eukaryota</taxon>
        <taxon>Viridiplantae</taxon>
        <taxon>Streptophyta</taxon>
        <taxon>Embryophyta</taxon>
        <taxon>Tracheophyta</taxon>
        <taxon>Spermatophyta</taxon>
        <taxon>Magnoliopsida</taxon>
        <taxon>Liliopsida</taxon>
        <taxon>Poales</taxon>
        <taxon>Poaceae</taxon>
        <taxon>BOP clade</taxon>
        <taxon>Pooideae</taxon>
        <taxon>Stipodae</taxon>
        <taxon>Brachypodieae</taxon>
        <taxon>Brachypodium</taxon>
    </lineage>
</organism>
<dbReference type="EnsemblPlants" id="KQK09935">
    <property type="protein sequence ID" value="KQK09935"/>
    <property type="gene ID" value="BRADI_2g51040v3"/>
</dbReference>
<dbReference type="Gramene" id="KQK09936">
    <property type="protein sequence ID" value="KQK09936"/>
    <property type="gene ID" value="BRADI_2g51040v3"/>
</dbReference>
<dbReference type="GO" id="GO:0080188">
    <property type="term" value="P:gene silencing by siRNA-directed DNA methylation"/>
    <property type="evidence" value="ECO:0007669"/>
    <property type="project" value="InterPro"/>
</dbReference>